<dbReference type="InterPro" id="IPR046947">
    <property type="entry name" value="LytR-like"/>
</dbReference>
<keyword evidence="5" id="KW-1185">Reference proteome</keyword>
<reference evidence="5" key="1">
    <citation type="submission" date="2016-10" db="EMBL/GenBank/DDBJ databases">
        <authorList>
            <person name="Varghese N."/>
            <person name="Submissions S."/>
        </authorList>
    </citation>
    <scope>NUCLEOTIDE SEQUENCE [LARGE SCALE GENOMIC DNA]</scope>
    <source>
        <strain evidence="5">CGMCC 1.10825</strain>
    </source>
</reference>
<dbReference type="InterPro" id="IPR011006">
    <property type="entry name" value="CheY-like_superfamily"/>
</dbReference>
<dbReference type="SMART" id="SM00448">
    <property type="entry name" value="REC"/>
    <property type="match status" value="1"/>
</dbReference>
<dbReference type="PROSITE" id="PS50930">
    <property type="entry name" value="HTH_LYTTR"/>
    <property type="match status" value="1"/>
</dbReference>
<dbReference type="AlphaFoldDB" id="A0A1H6M7M9"/>
<dbReference type="InterPro" id="IPR007492">
    <property type="entry name" value="LytTR_DNA-bd_dom"/>
</dbReference>
<gene>
    <name evidence="4" type="ORF">SAMN02927937_02480</name>
</gene>
<accession>A0A1H6M7M9</accession>
<evidence type="ECO:0000313" key="4">
    <source>
        <dbReference type="EMBL" id="SEH97381.1"/>
    </source>
</evidence>
<feature type="domain" description="Response regulatory" evidence="2">
    <location>
        <begin position="7"/>
        <end position="120"/>
    </location>
</feature>
<evidence type="ECO:0000259" key="2">
    <source>
        <dbReference type="PROSITE" id="PS50110"/>
    </source>
</evidence>
<dbReference type="Pfam" id="PF04397">
    <property type="entry name" value="LytTR"/>
    <property type="match status" value="1"/>
</dbReference>
<dbReference type="GO" id="GO:0003677">
    <property type="term" value="F:DNA binding"/>
    <property type="evidence" value="ECO:0007669"/>
    <property type="project" value="InterPro"/>
</dbReference>
<dbReference type="InterPro" id="IPR001789">
    <property type="entry name" value="Sig_transdc_resp-reg_receiver"/>
</dbReference>
<dbReference type="Pfam" id="PF00072">
    <property type="entry name" value="Response_reg"/>
    <property type="match status" value="1"/>
</dbReference>
<dbReference type="OrthoDB" id="2168082at2"/>
<keyword evidence="1" id="KW-0597">Phosphoprotein</keyword>
<name>A0A1H6M7M9_9FLAO</name>
<organism evidence="4 5">
    <name type="scientific">Paenimyroides marinum</name>
    <dbReference type="NCBI Taxonomy" id="1159016"/>
    <lineage>
        <taxon>Bacteria</taxon>
        <taxon>Pseudomonadati</taxon>
        <taxon>Bacteroidota</taxon>
        <taxon>Flavobacteriia</taxon>
        <taxon>Flavobacteriales</taxon>
        <taxon>Flavobacteriaceae</taxon>
        <taxon>Paenimyroides</taxon>
    </lineage>
</organism>
<dbReference type="SMART" id="SM00850">
    <property type="entry name" value="LytTR"/>
    <property type="match status" value="1"/>
</dbReference>
<evidence type="ECO:0000256" key="1">
    <source>
        <dbReference type="PROSITE-ProRule" id="PRU00169"/>
    </source>
</evidence>
<feature type="modified residue" description="4-aspartylphosphate" evidence="1">
    <location>
        <position position="60"/>
    </location>
</feature>
<dbReference type="RefSeq" id="WP_091101566.1">
    <property type="nucleotide sequence ID" value="NZ_FNXE01000044.1"/>
</dbReference>
<dbReference type="Gene3D" id="3.40.50.2300">
    <property type="match status" value="1"/>
</dbReference>
<sequence length="246" mass="28657">MVKNKLKCLIVDDEPMALSLLEKYVLQTPSFLELIGKCTNAFEALNYLSLHKKPDVIFLDIQMPELNGLEFSKTLPENIKIIFTTAFDQFALESYKVNALDYLLKPFDYSEFLTAANKAKNWLGLAKLNSISVVDKEYFFIKSEYKQIKINFNDILYIEGLKDYAKIFLVNQPKPILSLISLKKLEEELPSDRFMRIHRSFIIALNRVESVERSQVIIQNQRITIADQYKEIFDIFLKGKSLHVRE</sequence>
<dbReference type="EMBL" id="FNXE01000044">
    <property type="protein sequence ID" value="SEH97381.1"/>
    <property type="molecule type" value="Genomic_DNA"/>
</dbReference>
<feature type="domain" description="HTH LytTR-type" evidence="3">
    <location>
        <begin position="139"/>
        <end position="213"/>
    </location>
</feature>
<proteinExistence type="predicted"/>
<dbReference type="PANTHER" id="PTHR37299:SF1">
    <property type="entry name" value="STAGE 0 SPORULATION PROTEIN A HOMOLOG"/>
    <property type="match status" value="1"/>
</dbReference>
<dbReference type="PANTHER" id="PTHR37299">
    <property type="entry name" value="TRANSCRIPTIONAL REGULATOR-RELATED"/>
    <property type="match status" value="1"/>
</dbReference>
<dbReference type="GO" id="GO:0000156">
    <property type="term" value="F:phosphorelay response regulator activity"/>
    <property type="evidence" value="ECO:0007669"/>
    <property type="project" value="InterPro"/>
</dbReference>
<dbReference type="Gene3D" id="2.40.50.1020">
    <property type="entry name" value="LytTr DNA-binding domain"/>
    <property type="match status" value="1"/>
</dbReference>
<evidence type="ECO:0000313" key="5">
    <source>
        <dbReference type="Proteomes" id="UP000199634"/>
    </source>
</evidence>
<dbReference type="Proteomes" id="UP000199634">
    <property type="component" value="Unassembled WGS sequence"/>
</dbReference>
<dbReference type="PROSITE" id="PS50110">
    <property type="entry name" value="RESPONSE_REGULATORY"/>
    <property type="match status" value="1"/>
</dbReference>
<protein>
    <submittedName>
        <fullName evidence="4">Two component transcriptional regulator, LytTR family</fullName>
    </submittedName>
</protein>
<dbReference type="SUPFAM" id="SSF52172">
    <property type="entry name" value="CheY-like"/>
    <property type="match status" value="1"/>
</dbReference>
<evidence type="ECO:0000259" key="3">
    <source>
        <dbReference type="PROSITE" id="PS50930"/>
    </source>
</evidence>
<dbReference type="STRING" id="1159016.SAMN02927937_02480"/>